<dbReference type="InterPro" id="IPR011009">
    <property type="entry name" value="Kinase-like_dom_sf"/>
</dbReference>
<dbReference type="FunFam" id="1.10.510.10:FF:002266">
    <property type="match status" value="1"/>
</dbReference>
<dbReference type="SMART" id="SM00220">
    <property type="entry name" value="S_TKc"/>
    <property type="match status" value="1"/>
</dbReference>
<evidence type="ECO:0000256" key="3">
    <source>
        <dbReference type="ARBA" id="ARBA00022777"/>
    </source>
</evidence>
<dbReference type="PROSITE" id="PS00108">
    <property type="entry name" value="PROTEIN_KINASE_ST"/>
    <property type="match status" value="1"/>
</dbReference>
<name>A0A2A6CWK4_PRIPA</name>
<dbReference type="GO" id="GO:0005524">
    <property type="term" value="F:ATP binding"/>
    <property type="evidence" value="ECO:0007669"/>
    <property type="project" value="UniProtKB-KW"/>
</dbReference>
<dbReference type="InterPro" id="IPR000719">
    <property type="entry name" value="Prot_kinase_dom"/>
</dbReference>
<dbReference type="PROSITE" id="PS50011">
    <property type="entry name" value="PROTEIN_KINASE_DOM"/>
    <property type="match status" value="1"/>
</dbReference>
<evidence type="ECO:0000256" key="1">
    <source>
        <dbReference type="ARBA" id="ARBA00022679"/>
    </source>
</evidence>
<dbReference type="GO" id="GO:0005737">
    <property type="term" value="C:cytoplasm"/>
    <property type="evidence" value="ECO:0000318"/>
    <property type="project" value="GO_Central"/>
</dbReference>
<organism evidence="6 7">
    <name type="scientific">Pristionchus pacificus</name>
    <name type="common">Parasitic nematode worm</name>
    <dbReference type="NCBI Taxonomy" id="54126"/>
    <lineage>
        <taxon>Eukaryota</taxon>
        <taxon>Metazoa</taxon>
        <taxon>Ecdysozoa</taxon>
        <taxon>Nematoda</taxon>
        <taxon>Chromadorea</taxon>
        <taxon>Rhabditida</taxon>
        <taxon>Rhabditina</taxon>
        <taxon>Diplogasteromorpha</taxon>
        <taxon>Diplogasteroidea</taxon>
        <taxon>Neodiplogasteridae</taxon>
        <taxon>Pristionchus</taxon>
    </lineage>
</organism>
<dbReference type="Gene3D" id="3.30.200.20">
    <property type="entry name" value="Phosphorylase Kinase, domain 1"/>
    <property type="match status" value="1"/>
</dbReference>
<dbReference type="Proteomes" id="UP000005239">
    <property type="component" value="Unassembled WGS sequence"/>
</dbReference>
<dbReference type="PANTHER" id="PTHR11042">
    <property type="entry name" value="EUKARYOTIC TRANSLATION INITIATION FACTOR 2-ALPHA KINASE EIF2-ALPHA KINASE -RELATED"/>
    <property type="match status" value="1"/>
</dbReference>
<protein>
    <submittedName>
        <fullName evidence="6">Protein kinase domain-containing protein</fullName>
    </submittedName>
</protein>
<dbReference type="InterPro" id="IPR050339">
    <property type="entry name" value="CC_SR_Kinase"/>
</dbReference>
<accession>A0A2A6CWK4</accession>
<keyword evidence="7" id="KW-1185">Reference proteome</keyword>
<dbReference type="PANTHER" id="PTHR11042:SF91">
    <property type="entry name" value="EUKARYOTIC TRANSLATION INITIATION FACTOR 2-ALPHA KINASE"/>
    <property type="match status" value="1"/>
</dbReference>
<keyword evidence="2" id="KW-0547">Nucleotide-binding</keyword>
<dbReference type="FunFam" id="3.30.200.20:FF:000706">
    <property type="entry name" value="Protein kinase"/>
    <property type="match status" value="1"/>
</dbReference>
<dbReference type="GO" id="GO:0006446">
    <property type="term" value="P:regulation of translational initiation"/>
    <property type="evidence" value="ECO:0000318"/>
    <property type="project" value="GO_Central"/>
</dbReference>
<dbReference type="AlphaFoldDB" id="A0A2A6CWK4"/>
<dbReference type="InterPro" id="IPR008271">
    <property type="entry name" value="Ser/Thr_kinase_AS"/>
</dbReference>
<evidence type="ECO:0000256" key="5">
    <source>
        <dbReference type="ARBA" id="ARBA00037982"/>
    </source>
</evidence>
<evidence type="ECO:0000256" key="4">
    <source>
        <dbReference type="ARBA" id="ARBA00022840"/>
    </source>
</evidence>
<dbReference type="GO" id="GO:0005634">
    <property type="term" value="C:nucleus"/>
    <property type="evidence" value="ECO:0000318"/>
    <property type="project" value="GO_Central"/>
</dbReference>
<keyword evidence="3" id="KW-0418">Kinase</keyword>
<keyword evidence="1" id="KW-0808">Transferase</keyword>
<comment type="similarity">
    <text evidence="5">Belongs to the protein kinase superfamily. Ser/Thr protein kinase family. GCN2 subfamily.</text>
</comment>
<gene>
    <name evidence="6" type="primary">WBGene00274768</name>
</gene>
<evidence type="ECO:0000256" key="2">
    <source>
        <dbReference type="ARBA" id="ARBA00022741"/>
    </source>
</evidence>
<dbReference type="Gene3D" id="1.10.510.10">
    <property type="entry name" value="Transferase(Phosphotransferase) domain 1"/>
    <property type="match status" value="1"/>
</dbReference>
<reference evidence="7" key="1">
    <citation type="journal article" date="2008" name="Nat. Genet.">
        <title>The Pristionchus pacificus genome provides a unique perspective on nematode lifestyle and parasitism.</title>
        <authorList>
            <person name="Dieterich C."/>
            <person name="Clifton S.W."/>
            <person name="Schuster L.N."/>
            <person name="Chinwalla A."/>
            <person name="Delehaunty K."/>
            <person name="Dinkelacker I."/>
            <person name="Fulton L."/>
            <person name="Fulton R."/>
            <person name="Godfrey J."/>
            <person name="Minx P."/>
            <person name="Mitreva M."/>
            <person name="Roeseler W."/>
            <person name="Tian H."/>
            <person name="Witte H."/>
            <person name="Yang S.P."/>
            <person name="Wilson R.K."/>
            <person name="Sommer R.J."/>
        </authorList>
    </citation>
    <scope>NUCLEOTIDE SEQUENCE [LARGE SCALE GENOMIC DNA]</scope>
    <source>
        <strain evidence="7">PS312</strain>
    </source>
</reference>
<keyword evidence="4" id="KW-0067">ATP-binding</keyword>
<evidence type="ECO:0000313" key="6">
    <source>
        <dbReference type="EnsemblMetazoa" id="PPA36399.1"/>
    </source>
</evidence>
<reference evidence="6" key="2">
    <citation type="submission" date="2022-06" db="UniProtKB">
        <authorList>
            <consortium name="EnsemblMetazoa"/>
        </authorList>
    </citation>
    <scope>IDENTIFICATION</scope>
    <source>
        <strain evidence="6">PS312</strain>
    </source>
</reference>
<dbReference type="EnsemblMetazoa" id="PPA36399.1">
    <property type="protein sequence ID" value="PPA36399.1"/>
    <property type="gene ID" value="WBGene00274768"/>
</dbReference>
<dbReference type="GO" id="GO:0017148">
    <property type="term" value="P:negative regulation of translation"/>
    <property type="evidence" value="ECO:0000318"/>
    <property type="project" value="GO_Central"/>
</dbReference>
<accession>A0A8R1YPZ8</accession>
<proteinExistence type="inferred from homology"/>
<dbReference type="OrthoDB" id="5864419at2759"/>
<evidence type="ECO:0000313" key="7">
    <source>
        <dbReference type="Proteomes" id="UP000005239"/>
    </source>
</evidence>
<dbReference type="Pfam" id="PF00069">
    <property type="entry name" value="Pkinase"/>
    <property type="match status" value="1"/>
</dbReference>
<dbReference type="GO" id="GO:0004694">
    <property type="term" value="F:eukaryotic translation initiation factor 2alpha kinase activity"/>
    <property type="evidence" value="ECO:0000318"/>
    <property type="project" value="GO_Central"/>
</dbReference>
<dbReference type="SUPFAM" id="SSF56112">
    <property type="entry name" value="Protein kinase-like (PK-like)"/>
    <property type="match status" value="1"/>
</dbReference>
<sequence>MFQAKQWWVQIYIIARVILIKCGLKGKNMVNFKLHELPIWFAGEVGNSLYFYTVLQENSKVRTYTFYELISDEETVPAFIDFREIGTLTTEKYIKFALQQPYFLNFEDSKAEIKTFESSGKMSMNRANSTMLNGIESESFNFFVWRGPLVVVRRNSDANYTSITREIFYDMELCVITVQDDLPTPTSVFTQDDKELFLLCGATLFSFKDDYAYATHKIDPPGYRIGGAENRRLFLNATMRFFSHDLPESRDPEDTKYVSRFSTDYEVTGLMGIGGGGCVFDAVNKHDEVKYAVKRIHVDPRHMDEALKEVRALAKLDHMSIVRYHSTWVETPPDEWQYEEDVEILTRIHSVKYQLLNYNPNSVFIYIQMQLGIGDMAGWLRKHQTPESRPLLEMKSFFKQIVHGVKYLHDNNFIHRDLKPGNILFFDGNRLKICDMGIVIEKRVQDGQEVTMTQIGSGTLDYMSPEQRSLIPQLSTKSDIFTLGLIFSEFCVVMDYEQKVKVFDGYRKGTQQDIFGDDFKTAGFVRVLTKKEKSKRPSCREILHCDYMSGNNSICLGKWEITRFG</sequence>